<dbReference type="PROSITE" id="PS50191">
    <property type="entry name" value="CRAL_TRIO"/>
    <property type="match status" value="1"/>
</dbReference>
<dbReference type="InterPro" id="IPR036273">
    <property type="entry name" value="CRAL/TRIO_N_dom_sf"/>
</dbReference>
<dbReference type="Pfam" id="PF25099">
    <property type="entry name" value="GOLD_PATL1_C"/>
    <property type="match status" value="1"/>
</dbReference>
<name>A0AAP0R7C4_LIQFO</name>
<dbReference type="CDD" id="cd00170">
    <property type="entry name" value="SEC14"/>
    <property type="match status" value="1"/>
</dbReference>
<dbReference type="SMART" id="SM00516">
    <property type="entry name" value="SEC14"/>
    <property type="match status" value="1"/>
</dbReference>
<protein>
    <recommendedName>
        <fullName evidence="15">Patellin-4</fullName>
    </recommendedName>
</protein>
<dbReference type="SUPFAM" id="SSF46938">
    <property type="entry name" value="CRAL/TRIO N-terminal domain"/>
    <property type="match status" value="1"/>
</dbReference>
<sequence length="541" mass="61418">MAEVVVVSQQVPAKVVELEAEMVVEGEVEAEKEHEPKPKTVEKCSSYKEESNFLSDLKENEKKALSELKAKLEEAILGNNLFEKEEKKESEKSSNESEEKEKPISEEKESEKPTEEEAKQEAKPKSEGDDKEEATQEGEEEKKPEEKSIEGAKAAEEGAEEKKPDVDVKEKCVQVDKDISIWGVPLLPSKGAEGTDVVLLKFLRAREFKVNEAFEMLKKTLQWRKEFKVDSILDEDLGAADLSSVAYMNGVDREGHPVCYNIYGVFDDEKLYQKTFGTEEKCERFLRWRFQLMEKGIQKLDLKPAGVSSMLQINDLKNSPGPSKKELRIATKKAVGLLQDNYPEFVARNIFINVPFWYYALNALLSPFLTQRTKSKFLFARPAKVTETLLKYIPAEEIPVQYGGFKRENDSEFSIEDAEASELTVKGGSTETVEILAPEVGTTLLWDLTVLGWEVNYKEEFIPADEGSYTIIIQKGKKMGSHEGPIRNSFRNNEPGKVVLTIENGSSKKKRILYRYKAKNSATLCKELYQIRQLRLALHNI</sequence>
<dbReference type="EMBL" id="JBBPBK010000016">
    <property type="protein sequence ID" value="KAK9268231.1"/>
    <property type="molecule type" value="Genomic_DNA"/>
</dbReference>
<keyword evidence="5" id="KW-0963">Cytoplasm</keyword>
<evidence type="ECO:0000256" key="5">
    <source>
        <dbReference type="ARBA" id="ARBA00022490"/>
    </source>
</evidence>
<dbReference type="Pfam" id="PF03765">
    <property type="entry name" value="CRAL_TRIO_N"/>
    <property type="match status" value="1"/>
</dbReference>
<reference evidence="13 14" key="1">
    <citation type="journal article" date="2024" name="Plant J.">
        <title>Genome sequences and population genomics reveal climatic adaptation and genomic divergence between two closely related sweetgum species.</title>
        <authorList>
            <person name="Xu W.Q."/>
            <person name="Ren C.Q."/>
            <person name="Zhang X.Y."/>
            <person name="Comes H.P."/>
            <person name="Liu X.H."/>
            <person name="Li Y.G."/>
            <person name="Kettle C.J."/>
            <person name="Jalonen R."/>
            <person name="Gaisberger H."/>
            <person name="Ma Y.Z."/>
            <person name="Qiu Y.X."/>
        </authorList>
    </citation>
    <scope>NUCLEOTIDE SEQUENCE [LARGE SCALE GENOMIC DNA]</scope>
    <source>
        <strain evidence="13">Hangzhou</strain>
    </source>
</reference>
<dbReference type="GO" id="GO:0051301">
    <property type="term" value="P:cell division"/>
    <property type="evidence" value="ECO:0007669"/>
    <property type="project" value="UniProtKB-KW"/>
</dbReference>
<feature type="domain" description="CRAL-TRIO" evidence="11">
    <location>
        <begin position="235"/>
        <end position="410"/>
    </location>
</feature>
<evidence type="ECO:0000313" key="14">
    <source>
        <dbReference type="Proteomes" id="UP001415857"/>
    </source>
</evidence>
<dbReference type="InterPro" id="IPR044834">
    <property type="entry name" value="PATL"/>
</dbReference>
<keyword evidence="7" id="KW-0446">Lipid-binding</keyword>
<feature type="compositionally biased region" description="Acidic residues" evidence="10">
    <location>
        <begin position="129"/>
        <end position="139"/>
    </location>
</feature>
<gene>
    <name evidence="13" type="ORF">L1049_010674</name>
</gene>
<dbReference type="PRINTS" id="PR00180">
    <property type="entry name" value="CRETINALDHBP"/>
</dbReference>
<evidence type="ECO:0000256" key="1">
    <source>
        <dbReference type="ARBA" id="ARBA00004370"/>
    </source>
</evidence>
<dbReference type="AlphaFoldDB" id="A0AAP0R7C4"/>
<keyword evidence="8" id="KW-0472">Membrane</keyword>
<keyword evidence="4" id="KW-0813">Transport</keyword>
<dbReference type="SUPFAM" id="SSF52087">
    <property type="entry name" value="CRAL/TRIO domain"/>
    <property type="match status" value="1"/>
</dbReference>
<feature type="region of interest" description="Disordered" evidence="10">
    <location>
        <begin position="27"/>
        <end position="53"/>
    </location>
</feature>
<dbReference type="GO" id="GO:0008289">
    <property type="term" value="F:lipid binding"/>
    <property type="evidence" value="ECO:0007669"/>
    <property type="project" value="UniProtKB-KW"/>
</dbReference>
<dbReference type="PANTHER" id="PTHR45932:SF2">
    <property type="entry name" value="PATELLIN-4"/>
    <property type="match status" value="1"/>
</dbReference>
<dbReference type="Proteomes" id="UP001415857">
    <property type="component" value="Unassembled WGS sequence"/>
</dbReference>
<keyword evidence="14" id="KW-1185">Reference proteome</keyword>
<dbReference type="InterPro" id="IPR036865">
    <property type="entry name" value="CRAL-TRIO_dom_sf"/>
</dbReference>
<evidence type="ECO:0000259" key="11">
    <source>
        <dbReference type="PROSITE" id="PS50191"/>
    </source>
</evidence>
<evidence type="ECO:0000256" key="2">
    <source>
        <dbReference type="ARBA" id="ARBA00004496"/>
    </source>
</evidence>
<evidence type="ECO:0000313" key="13">
    <source>
        <dbReference type="EMBL" id="KAK9268231.1"/>
    </source>
</evidence>
<evidence type="ECO:0000256" key="4">
    <source>
        <dbReference type="ARBA" id="ARBA00022448"/>
    </source>
</evidence>
<dbReference type="PROSITE" id="PS50866">
    <property type="entry name" value="GOLD"/>
    <property type="match status" value="1"/>
</dbReference>
<feature type="region of interest" description="Disordered" evidence="10">
    <location>
        <begin position="74"/>
        <end position="167"/>
    </location>
</feature>
<evidence type="ECO:0000256" key="6">
    <source>
        <dbReference type="ARBA" id="ARBA00022618"/>
    </source>
</evidence>
<dbReference type="InterPro" id="IPR011074">
    <property type="entry name" value="CRAL/TRIO_N_dom"/>
</dbReference>
<evidence type="ECO:0000256" key="3">
    <source>
        <dbReference type="ARBA" id="ARBA00007155"/>
    </source>
</evidence>
<feature type="compositionally biased region" description="Basic and acidic residues" evidence="10">
    <location>
        <begin position="140"/>
        <end position="167"/>
    </location>
</feature>
<dbReference type="SMART" id="SM01100">
    <property type="entry name" value="CRAL_TRIO_N"/>
    <property type="match status" value="1"/>
</dbReference>
<dbReference type="InterPro" id="IPR001251">
    <property type="entry name" value="CRAL-TRIO_dom"/>
</dbReference>
<dbReference type="GO" id="GO:0005737">
    <property type="term" value="C:cytoplasm"/>
    <property type="evidence" value="ECO:0007669"/>
    <property type="project" value="UniProtKB-SubCell"/>
</dbReference>
<feature type="domain" description="GOLD" evidence="12">
    <location>
        <begin position="411"/>
        <end position="518"/>
    </location>
</feature>
<dbReference type="InterPro" id="IPR056794">
    <property type="entry name" value="PATL1-6_C_GOLD"/>
</dbReference>
<dbReference type="InterPro" id="IPR009038">
    <property type="entry name" value="GOLD_dom"/>
</dbReference>
<keyword evidence="6" id="KW-0132">Cell division</keyword>
<comment type="similarity">
    <text evidence="3">Belongs to the patellin family.</text>
</comment>
<evidence type="ECO:0000256" key="10">
    <source>
        <dbReference type="SAM" id="MobiDB-lite"/>
    </source>
</evidence>
<dbReference type="Gene3D" id="2.60.120.680">
    <property type="entry name" value="GOLD domain"/>
    <property type="match status" value="1"/>
</dbReference>
<dbReference type="Gene3D" id="3.40.525.10">
    <property type="entry name" value="CRAL-TRIO lipid binding domain"/>
    <property type="match status" value="1"/>
</dbReference>
<evidence type="ECO:0000256" key="8">
    <source>
        <dbReference type="ARBA" id="ARBA00023136"/>
    </source>
</evidence>
<keyword evidence="9" id="KW-0131">Cell cycle</keyword>
<accession>A0AAP0R7C4</accession>
<proteinExistence type="inferred from homology"/>
<feature type="compositionally biased region" description="Basic and acidic residues" evidence="10">
    <location>
        <begin position="29"/>
        <end position="53"/>
    </location>
</feature>
<evidence type="ECO:0000256" key="9">
    <source>
        <dbReference type="ARBA" id="ARBA00023306"/>
    </source>
</evidence>
<evidence type="ECO:0000256" key="7">
    <source>
        <dbReference type="ARBA" id="ARBA00023121"/>
    </source>
</evidence>
<evidence type="ECO:0008006" key="15">
    <source>
        <dbReference type="Google" id="ProtNLM"/>
    </source>
</evidence>
<dbReference type="Pfam" id="PF00650">
    <property type="entry name" value="CRAL_TRIO"/>
    <property type="match status" value="1"/>
</dbReference>
<organism evidence="13 14">
    <name type="scientific">Liquidambar formosana</name>
    <name type="common">Formosan gum</name>
    <dbReference type="NCBI Taxonomy" id="63359"/>
    <lineage>
        <taxon>Eukaryota</taxon>
        <taxon>Viridiplantae</taxon>
        <taxon>Streptophyta</taxon>
        <taxon>Embryophyta</taxon>
        <taxon>Tracheophyta</taxon>
        <taxon>Spermatophyta</taxon>
        <taxon>Magnoliopsida</taxon>
        <taxon>eudicotyledons</taxon>
        <taxon>Gunneridae</taxon>
        <taxon>Pentapetalae</taxon>
        <taxon>Saxifragales</taxon>
        <taxon>Altingiaceae</taxon>
        <taxon>Liquidambar</taxon>
    </lineage>
</organism>
<comment type="caution">
    <text evidence="13">The sequence shown here is derived from an EMBL/GenBank/DDBJ whole genome shotgun (WGS) entry which is preliminary data.</text>
</comment>
<dbReference type="PANTHER" id="PTHR45932">
    <property type="entry name" value="PATELLIN-1"/>
    <property type="match status" value="1"/>
</dbReference>
<evidence type="ECO:0000259" key="12">
    <source>
        <dbReference type="PROSITE" id="PS50866"/>
    </source>
</evidence>
<comment type="subcellular location">
    <subcellularLocation>
        <location evidence="2">Cytoplasm</location>
    </subcellularLocation>
    <subcellularLocation>
        <location evidence="1">Membrane</location>
    </subcellularLocation>
</comment>
<dbReference type="GO" id="GO:0016020">
    <property type="term" value="C:membrane"/>
    <property type="evidence" value="ECO:0007669"/>
    <property type="project" value="UniProtKB-SubCell"/>
</dbReference>
<feature type="compositionally biased region" description="Basic and acidic residues" evidence="10">
    <location>
        <begin position="82"/>
        <end position="128"/>
    </location>
</feature>